<protein>
    <recommendedName>
        <fullName evidence="1">Reverse transcriptase domain-containing protein</fullName>
    </recommendedName>
</protein>
<evidence type="ECO:0000313" key="3">
    <source>
        <dbReference type="Proteomes" id="UP000000763"/>
    </source>
</evidence>
<dbReference type="SUPFAM" id="SSF56672">
    <property type="entry name" value="DNA/RNA polymerases"/>
    <property type="match status" value="1"/>
</dbReference>
<dbReference type="EMBL" id="AC105773">
    <property type="protein sequence ID" value="AAT47446.1"/>
    <property type="molecule type" value="Genomic_DNA"/>
</dbReference>
<reference evidence="3" key="1">
    <citation type="journal article" date="2005" name="Nature">
        <title>The map-based sequence of the rice genome.</title>
        <authorList>
            <consortium name="International rice genome sequencing project (IRGSP)"/>
            <person name="Matsumoto T."/>
            <person name="Wu J."/>
            <person name="Kanamori H."/>
            <person name="Katayose Y."/>
            <person name="Fujisawa M."/>
            <person name="Namiki N."/>
            <person name="Mizuno H."/>
            <person name="Yamamoto K."/>
            <person name="Antonio B.A."/>
            <person name="Baba T."/>
            <person name="Sakata K."/>
            <person name="Nagamura Y."/>
            <person name="Aoki H."/>
            <person name="Arikawa K."/>
            <person name="Arita K."/>
            <person name="Bito T."/>
            <person name="Chiden Y."/>
            <person name="Fujitsuka N."/>
            <person name="Fukunaka R."/>
            <person name="Hamada M."/>
            <person name="Harada C."/>
            <person name="Hayashi A."/>
            <person name="Hijishita S."/>
            <person name="Honda M."/>
            <person name="Hosokawa S."/>
            <person name="Ichikawa Y."/>
            <person name="Idonuma A."/>
            <person name="Iijima M."/>
            <person name="Ikeda M."/>
            <person name="Ikeno M."/>
            <person name="Ito K."/>
            <person name="Ito S."/>
            <person name="Ito T."/>
            <person name="Ito Y."/>
            <person name="Ito Y."/>
            <person name="Iwabuchi A."/>
            <person name="Kamiya K."/>
            <person name="Karasawa W."/>
            <person name="Kurita K."/>
            <person name="Katagiri S."/>
            <person name="Kikuta A."/>
            <person name="Kobayashi H."/>
            <person name="Kobayashi N."/>
            <person name="Machita K."/>
            <person name="Maehara T."/>
            <person name="Masukawa M."/>
            <person name="Mizubayashi T."/>
            <person name="Mukai Y."/>
            <person name="Nagasaki H."/>
            <person name="Nagata Y."/>
            <person name="Naito S."/>
            <person name="Nakashima M."/>
            <person name="Nakama Y."/>
            <person name="Nakamichi Y."/>
            <person name="Nakamura M."/>
            <person name="Meguro A."/>
            <person name="Negishi M."/>
            <person name="Ohta I."/>
            <person name="Ohta T."/>
            <person name="Okamoto M."/>
            <person name="Ono N."/>
            <person name="Saji S."/>
            <person name="Sakaguchi M."/>
            <person name="Sakai K."/>
            <person name="Shibata M."/>
            <person name="Shimokawa T."/>
            <person name="Song J."/>
            <person name="Takazaki Y."/>
            <person name="Terasawa K."/>
            <person name="Tsugane M."/>
            <person name="Tsuji K."/>
            <person name="Ueda S."/>
            <person name="Waki K."/>
            <person name="Yamagata H."/>
            <person name="Yamamoto M."/>
            <person name="Yamamoto S."/>
            <person name="Yamane H."/>
            <person name="Yoshiki S."/>
            <person name="Yoshihara R."/>
            <person name="Yukawa K."/>
            <person name="Zhong H."/>
            <person name="Yano M."/>
            <person name="Yuan Q."/>
            <person name="Ouyang S."/>
            <person name="Liu J."/>
            <person name="Jones K.M."/>
            <person name="Gansberger K."/>
            <person name="Moffat K."/>
            <person name="Hill J."/>
            <person name="Bera J."/>
            <person name="Fadrosh D."/>
            <person name="Jin S."/>
            <person name="Johri S."/>
            <person name="Kim M."/>
            <person name="Overton L."/>
            <person name="Reardon M."/>
            <person name="Tsitrin T."/>
            <person name="Vuong H."/>
            <person name="Weaver B."/>
            <person name="Ciecko A."/>
            <person name="Tallon L."/>
            <person name="Jackson J."/>
            <person name="Pai G."/>
            <person name="Aken S.V."/>
            <person name="Utterback T."/>
            <person name="Reidmuller S."/>
            <person name="Feldblyum T."/>
            <person name="Hsiao J."/>
            <person name="Zismann V."/>
            <person name="Iobst S."/>
            <person name="de Vazeille A.R."/>
            <person name="Buell C.R."/>
            <person name="Ying K."/>
            <person name="Li Y."/>
            <person name="Lu T."/>
            <person name="Huang Y."/>
            <person name="Zhao Q."/>
            <person name="Feng Q."/>
            <person name="Zhang L."/>
            <person name="Zhu J."/>
            <person name="Weng Q."/>
            <person name="Mu J."/>
            <person name="Lu Y."/>
            <person name="Fan D."/>
            <person name="Liu Y."/>
            <person name="Guan J."/>
            <person name="Zhang Y."/>
            <person name="Yu S."/>
            <person name="Liu X."/>
            <person name="Zhang Y."/>
            <person name="Hong G."/>
            <person name="Han B."/>
            <person name="Choisne N."/>
            <person name="Demange N."/>
            <person name="Orjeda G."/>
            <person name="Samain S."/>
            <person name="Cattolico L."/>
            <person name="Pelletier E."/>
            <person name="Couloux A."/>
            <person name="Segurens B."/>
            <person name="Wincker P."/>
            <person name="D'Hont A."/>
            <person name="Scarpelli C."/>
            <person name="Weissenbach J."/>
            <person name="Salanoubat M."/>
            <person name="Quetier F."/>
            <person name="Yu Y."/>
            <person name="Kim H.R."/>
            <person name="Rambo T."/>
            <person name="Currie J."/>
            <person name="Collura K."/>
            <person name="Luo M."/>
            <person name="Yang T."/>
            <person name="Ammiraju J.S.S."/>
            <person name="Engler F."/>
            <person name="Soderlund C."/>
            <person name="Wing R.A."/>
            <person name="Palmer L.E."/>
            <person name="de la Bastide M."/>
            <person name="Spiegel L."/>
            <person name="Nascimento L."/>
            <person name="Zutavern T."/>
            <person name="O'Shaughnessy A."/>
            <person name="Dike S."/>
            <person name="Dedhia N."/>
            <person name="Preston R."/>
            <person name="Balija V."/>
            <person name="McCombie W.R."/>
            <person name="Chow T."/>
            <person name="Chen H."/>
            <person name="Chung M."/>
            <person name="Chen C."/>
            <person name="Shaw J."/>
            <person name="Wu H."/>
            <person name="Hsiao K."/>
            <person name="Chao Y."/>
            <person name="Chu M."/>
            <person name="Cheng C."/>
            <person name="Hour A."/>
            <person name="Lee P."/>
            <person name="Lin S."/>
            <person name="Lin Y."/>
            <person name="Liou J."/>
            <person name="Liu S."/>
            <person name="Hsing Y."/>
            <person name="Raghuvanshi S."/>
            <person name="Mohanty A."/>
            <person name="Bharti A.K."/>
            <person name="Gaur A."/>
            <person name="Gupta V."/>
            <person name="Kumar D."/>
            <person name="Ravi V."/>
            <person name="Vij S."/>
            <person name="Kapur A."/>
            <person name="Khurana P."/>
            <person name="Khurana P."/>
            <person name="Khurana J.P."/>
            <person name="Tyagi A.K."/>
            <person name="Gaikwad K."/>
            <person name="Singh A."/>
            <person name="Dalal V."/>
            <person name="Srivastava S."/>
            <person name="Dixit A."/>
            <person name="Pal A.K."/>
            <person name="Ghazi I.A."/>
            <person name="Yadav M."/>
            <person name="Pandit A."/>
            <person name="Bhargava A."/>
            <person name="Sureshbabu K."/>
            <person name="Batra K."/>
            <person name="Sharma T.R."/>
            <person name="Mohapatra T."/>
            <person name="Singh N.K."/>
            <person name="Messing J."/>
            <person name="Nelson A.B."/>
            <person name="Fuks G."/>
            <person name="Kavchok S."/>
            <person name="Keizer G."/>
            <person name="Linton E."/>
            <person name="Llaca V."/>
            <person name="Song R."/>
            <person name="Tanyolac B."/>
            <person name="Young S."/>
            <person name="Ho-Il K."/>
            <person name="Hahn J.H."/>
            <person name="Sangsakoo G."/>
            <person name="Vanavichit A."/>
            <person name="de Mattos Luiz.A.T."/>
            <person name="Zimmer P.D."/>
            <person name="Malone G."/>
            <person name="Dellagostin O."/>
            <person name="de Oliveira A.C."/>
            <person name="Bevan M."/>
            <person name="Bancroft I."/>
            <person name="Minx P."/>
            <person name="Cordum H."/>
            <person name="Wilson R."/>
            <person name="Cheng Z."/>
            <person name="Jin W."/>
            <person name="Jiang J."/>
            <person name="Leong S.A."/>
            <person name="Iwama H."/>
            <person name="Gojobori T."/>
            <person name="Itoh T."/>
            <person name="Niimura Y."/>
            <person name="Fujii Y."/>
            <person name="Habara T."/>
            <person name="Sakai H."/>
            <person name="Sato Y."/>
            <person name="Wilson G."/>
            <person name="Kumar K."/>
            <person name="McCouch S."/>
            <person name="Juretic N."/>
            <person name="Hoen D."/>
            <person name="Wright S."/>
            <person name="Bruskiewich R."/>
            <person name="Bureau T."/>
            <person name="Miyao A."/>
            <person name="Hirochika H."/>
            <person name="Nishikawa T."/>
            <person name="Kadowaki K."/>
            <person name="Sugiura M."/>
            <person name="Burr B."/>
            <person name="Sasaki T."/>
        </authorList>
    </citation>
    <scope>NUCLEOTIDE SEQUENCE [LARGE SCALE GENOMIC DNA]</scope>
    <source>
        <strain evidence="3">cv. Nipponbare</strain>
    </source>
</reference>
<feature type="domain" description="Reverse transcriptase" evidence="1">
    <location>
        <begin position="213"/>
        <end position="441"/>
    </location>
</feature>
<gene>
    <name evidence="2" type="primary">OJ1562_H01.9</name>
</gene>
<dbReference type="PROSITE" id="PS50878">
    <property type="entry name" value="RT_POL"/>
    <property type="match status" value="1"/>
</dbReference>
<dbReference type="Pfam" id="PF00078">
    <property type="entry name" value="RVT_1"/>
    <property type="match status" value="1"/>
</dbReference>
<dbReference type="AlphaFoldDB" id="Q6I5X6"/>
<dbReference type="InterPro" id="IPR043502">
    <property type="entry name" value="DNA/RNA_pol_sf"/>
</dbReference>
<accession>Q6I5X6</accession>
<evidence type="ECO:0000259" key="1">
    <source>
        <dbReference type="PROSITE" id="PS50878"/>
    </source>
</evidence>
<proteinExistence type="predicted"/>
<dbReference type="Proteomes" id="UP000000763">
    <property type="component" value="Chromosome 5"/>
</dbReference>
<name>Q6I5X6_ORYSJ</name>
<organism evidence="2 3">
    <name type="scientific">Oryza sativa subsp. japonica</name>
    <name type="common">Rice</name>
    <dbReference type="NCBI Taxonomy" id="39947"/>
    <lineage>
        <taxon>Eukaryota</taxon>
        <taxon>Viridiplantae</taxon>
        <taxon>Streptophyta</taxon>
        <taxon>Embryophyta</taxon>
        <taxon>Tracheophyta</taxon>
        <taxon>Spermatophyta</taxon>
        <taxon>Magnoliopsida</taxon>
        <taxon>Liliopsida</taxon>
        <taxon>Poales</taxon>
        <taxon>Poaceae</taxon>
        <taxon>BOP clade</taxon>
        <taxon>Oryzoideae</taxon>
        <taxon>Oryzeae</taxon>
        <taxon>Oryzinae</taxon>
        <taxon>Oryza</taxon>
        <taxon>Oryza sativa</taxon>
    </lineage>
</organism>
<dbReference type="PANTHER" id="PTHR33116:SF87">
    <property type="entry name" value="OS01G0158850 PROTEIN"/>
    <property type="match status" value="1"/>
</dbReference>
<sequence length="588" mass="67123">MASARCGQTMAPSHLKSVYYGIHLTLTQKSNEGDNETMLTENLELEKCDIPSLSDIAKQMEEEECDEEDSFQEVPYKKNRPMKAEPAITSRMSLRNRAELLTKKKNLESTGNSNPFAVFQLIDPFELNNIAIAANISLDSNLVEINNTVRVMDKKEKEKETHDIPHTDLRDVLENKSEEVDIVDNTEQEDFSWAWESSRGASGVILLDTNNEVIERLGTHVGAFFLSTDIKYRKDNSIWEVIVVCGPVVDSLTDEFLEELRCDLAYTTTFIPGRFILKGCIILHEVLHVLKTKSKKGIIMKIDFEKAYDSVSWNFLFEVLEKKNFPNRWIDWIKACVMGAILDSAKRSFVLIGLVPEIFPGRITYLQYADDIVIFISFDAKQVIVTKILLYCFEEMAGMKINYHKSEVFIVGLERLEIEEVAKMLNYPIGEFSMKYLGLPIGPNKILNQEFDFLPQKMEKRPSLWIGGNLTYAGRAIHINACLSSIPSYAVGFYQLPEGIHHKFDSIRGENIFKRMVSSNTLVTRVSILERPGVYQLINFIQQNRSMRLWLLEWKALCRSEVTLLMETMAEKLKVTTTTLGAQRTGVG</sequence>
<dbReference type="InterPro" id="IPR000477">
    <property type="entry name" value="RT_dom"/>
</dbReference>
<evidence type="ECO:0000313" key="2">
    <source>
        <dbReference type="EMBL" id="AAT47446.1"/>
    </source>
</evidence>
<reference evidence="3" key="2">
    <citation type="journal article" date="2008" name="Nucleic Acids Res.">
        <title>The rice annotation project database (RAP-DB): 2008 update.</title>
        <authorList>
            <consortium name="The rice annotation project (RAP)"/>
        </authorList>
    </citation>
    <scope>GENOME REANNOTATION</scope>
    <source>
        <strain evidence="3">cv. Nipponbare</strain>
    </source>
</reference>
<dbReference type="PANTHER" id="PTHR33116">
    <property type="entry name" value="REVERSE TRANSCRIPTASE ZINC-BINDING DOMAIN-CONTAINING PROTEIN-RELATED-RELATED"/>
    <property type="match status" value="1"/>
</dbReference>